<accession>A0A7K3VRR7</accession>
<proteinExistence type="predicted"/>
<reference evidence="2 3" key="1">
    <citation type="submission" date="2019-12" db="EMBL/GenBank/DDBJ databases">
        <title>Rhizobium genotypes associated with high levels of biological nitrogen fixation by grain legumes in a temperate-maritime cropping system.</title>
        <authorList>
            <person name="Maluk M."/>
            <person name="Francesc Ferrando Molina F."/>
            <person name="Lopez Del Egido L."/>
            <person name="Lafos M."/>
            <person name="Langarica-Fuentes A."/>
            <person name="Gebre Yohannes G."/>
            <person name="Young M.W."/>
            <person name="Martin P."/>
            <person name="Gantlett R."/>
            <person name="Kenicer G."/>
            <person name="Hawes C."/>
            <person name="Begg G.S."/>
            <person name="Quilliam R.S."/>
            <person name="Squire G.R."/>
            <person name="Poole P.S."/>
            <person name="Young P.W."/>
            <person name="Iannetta P.M."/>
            <person name="James E.K."/>
        </authorList>
    </citation>
    <scope>NUCLEOTIDE SEQUENCE [LARGE SCALE GENOMIC DNA]</scope>
    <source>
        <strain evidence="2 3">JHI54</strain>
    </source>
</reference>
<name>A0A7K3VRR7_RHILE</name>
<comment type="caution">
    <text evidence="2">The sequence shown here is derived from an EMBL/GenBank/DDBJ whole genome shotgun (WGS) entry which is preliminary data.</text>
</comment>
<organism evidence="2 3">
    <name type="scientific">Rhizobium leguminosarum</name>
    <dbReference type="NCBI Taxonomy" id="384"/>
    <lineage>
        <taxon>Bacteria</taxon>
        <taxon>Pseudomonadati</taxon>
        <taxon>Pseudomonadota</taxon>
        <taxon>Alphaproteobacteria</taxon>
        <taxon>Hyphomicrobiales</taxon>
        <taxon>Rhizobiaceae</taxon>
        <taxon>Rhizobium/Agrobacterium group</taxon>
        <taxon>Rhizobium</taxon>
    </lineage>
</organism>
<sequence length="362" mass="38273">MFKTNLVISISALVAAAGLATGCGIGGFCTNDCPSGQVHGSVDCGCMEKITSKEPDDNSDAKDKQPDQSHYIVRRYYCVGSNDGSDQGTCDVTGRGESCVAALGDVRTKLSAVQDPCRSCDRSVTERTKKWSGNHEDIQGGPCQDWSSHQQIPALLSATFEYGRSAGVIAANALYSKIPDGQSLVGLLRNISDTPSDNSPATCKRLCEQGNTAFCYSADIDASKTEGMERLQAVLMSTTSVIKADSLKAMFGIKDDPCSRGDTTLVDGTMTNIGGECSLEAHTDETDIAIAIPELLRATAALTDKSAIFLFDEPQTRAKLNLSDPGLQRDWGGDIVSVLSEPGSVLFSVGKEACLRVKLSGG</sequence>
<dbReference type="RefSeq" id="WP_164050006.1">
    <property type="nucleotide sequence ID" value="NZ_WUFV01000034.1"/>
</dbReference>
<feature type="chain" id="PRO_5029852470" description="Lipoprotein" evidence="1">
    <location>
        <begin position="21"/>
        <end position="362"/>
    </location>
</feature>
<evidence type="ECO:0008006" key="4">
    <source>
        <dbReference type="Google" id="ProtNLM"/>
    </source>
</evidence>
<dbReference type="AlphaFoldDB" id="A0A7K3VRR7"/>
<evidence type="ECO:0000313" key="2">
    <source>
        <dbReference type="EMBL" id="NEK19890.1"/>
    </source>
</evidence>
<dbReference type="Proteomes" id="UP000471705">
    <property type="component" value="Unassembled WGS sequence"/>
</dbReference>
<keyword evidence="1" id="KW-0732">Signal</keyword>
<dbReference type="EMBL" id="WUFV01000034">
    <property type="protein sequence ID" value="NEK19890.1"/>
    <property type="molecule type" value="Genomic_DNA"/>
</dbReference>
<evidence type="ECO:0000313" key="3">
    <source>
        <dbReference type="Proteomes" id="UP000471705"/>
    </source>
</evidence>
<evidence type="ECO:0000256" key="1">
    <source>
        <dbReference type="SAM" id="SignalP"/>
    </source>
</evidence>
<dbReference type="PROSITE" id="PS51257">
    <property type="entry name" value="PROKAR_LIPOPROTEIN"/>
    <property type="match status" value="1"/>
</dbReference>
<gene>
    <name evidence="2" type="ORF">GR257_34570</name>
</gene>
<protein>
    <recommendedName>
        <fullName evidence="4">Lipoprotein</fullName>
    </recommendedName>
</protein>
<feature type="signal peptide" evidence="1">
    <location>
        <begin position="1"/>
        <end position="20"/>
    </location>
</feature>